<keyword evidence="2" id="KW-0255">Endonuclease</keyword>
<name>A0A3S2YUS2_9HYPH</name>
<dbReference type="SUPFAM" id="SSF56219">
    <property type="entry name" value="DNase I-like"/>
    <property type="match status" value="1"/>
</dbReference>
<keyword evidence="3" id="KW-1185">Reference proteome</keyword>
<evidence type="ECO:0000313" key="2">
    <source>
        <dbReference type="EMBL" id="RVU19864.1"/>
    </source>
</evidence>
<evidence type="ECO:0000259" key="1">
    <source>
        <dbReference type="Pfam" id="PF03372"/>
    </source>
</evidence>
<dbReference type="GO" id="GO:0004527">
    <property type="term" value="F:exonuclease activity"/>
    <property type="evidence" value="ECO:0007669"/>
    <property type="project" value="UniProtKB-KW"/>
</dbReference>
<dbReference type="Pfam" id="PF03372">
    <property type="entry name" value="Exo_endo_phos"/>
    <property type="match status" value="1"/>
</dbReference>
<dbReference type="GO" id="GO:0004519">
    <property type="term" value="F:endonuclease activity"/>
    <property type="evidence" value="ECO:0007669"/>
    <property type="project" value="UniProtKB-KW"/>
</dbReference>
<dbReference type="Gene3D" id="3.60.10.10">
    <property type="entry name" value="Endonuclease/exonuclease/phosphatase"/>
    <property type="match status" value="1"/>
</dbReference>
<dbReference type="AlphaFoldDB" id="A0A3S2YUS2"/>
<dbReference type="InterPro" id="IPR005135">
    <property type="entry name" value="Endo/exonuclease/phosphatase"/>
</dbReference>
<dbReference type="OrthoDB" id="7979217at2"/>
<evidence type="ECO:0000313" key="3">
    <source>
        <dbReference type="Proteomes" id="UP000286997"/>
    </source>
</evidence>
<keyword evidence="2" id="KW-0540">Nuclease</keyword>
<reference evidence="2 3" key="1">
    <citation type="submission" date="2019-01" db="EMBL/GenBank/DDBJ databases">
        <authorList>
            <person name="Chen W.-M."/>
        </authorList>
    </citation>
    <scope>NUCLEOTIDE SEQUENCE [LARGE SCALE GENOMIC DNA]</scope>
    <source>
        <strain evidence="2 3">TER-1</strain>
    </source>
</reference>
<organism evidence="2 3">
    <name type="scientific">Methylobacterium oryzihabitans</name>
    <dbReference type="NCBI Taxonomy" id="2499852"/>
    <lineage>
        <taxon>Bacteria</taxon>
        <taxon>Pseudomonadati</taxon>
        <taxon>Pseudomonadota</taxon>
        <taxon>Alphaproteobacteria</taxon>
        <taxon>Hyphomicrobiales</taxon>
        <taxon>Methylobacteriaceae</taxon>
        <taxon>Methylobacterium</taxon>
    </lineage>
</organism>
<gene>
    <name evidence="2" type="ORF">EOE48_07860</name>
</gene>
<keyword evidence="2" id="KW-0269">Exonuclease</keyword>
<comment type="caution">
    <text evidence="2">The sequence shown here is derived from an EMBL/GenBank/DDBJ whole genome shotgun (WGS) entry which is preliminary data.</text>
</comment>
<dbReference type="Proteomes" id="UP000286997">
    <property type="component" value="Unassembled WGS sequence"/>
</dbReference>
<dbReference type="InterPro" id="IPR036691">
    <property type="entry name" value="Endo/exonu/phosph_ase_sf"/>
</dbReference>
<protein>
    <submittedName>
        <fullName evidence="2">Endonuclease/exonuclease/phosphatase family protein</fullName>
    </submittedName>
</protein>
<sequence>MSPSSPPHPDPTPPAEIPAAEVPAALPKPAGARKVISWNLLRRTGATVEALVALIEQERPDLLLMQEATADIVALQERVGGHYAWAPLPRRIHGLAAWSPTPWPSPPQVVPLPSGALIDRVCQVIDLGEWGVANVHLSHGQVLNRRQLRRIERHLPERAAVLGDYNLVGPALLPGFRDVGPRHPTHQMVELVPLRLDRCLVRGLSCREPAVLPRGLSDHRPIVVHLAPDAAPVRRAPMLLRARVKALRERVILTGMAAAAVRKRRAAARAAGANAAPRG</sequence>
<feature type="domain" description="Endonuclease/exonuclease/phosphatase" evidence="1">
    <location>
        <begin position="36"/>
        <end position="219"/>
    </location>
</feature>
<proteinExistence type="predicted"/>
<dbReference type="EMBL" id="SACP01000005">
    <property type="protein sequence ID" value="RVU19864.1"/>
    <property type="molecule type" value="Genomic_DNA"/>
</dbReference>
<accession>A0A3S2YUS2</accession>
<keyword evidence="2" id="KW-0378">Hydrolase</keyword>